<dbReference type="Proteomes" id="UP001732700">
    <property type="component" value="Chromosome 5C"/>
</dbReference>
<keyword evidence="2" id="KW-1185">Reference proteome</keyword>
<name>A0ACD5XT58_AVESA</name>
<reference evidence="1" key="1">
    <citation type="submission" date="2021-05" db="EMBL/GenBank/DDBJ databases">
        <authorList>
            <person name="Scholz U."/>
            <person name="Mascher M."/>
            <person name="Fiebig A."/>
        </authorList>
    </citation>
    <scope>NUCLEOTIDE SEQUENCE [LARGE SCALE GENOMIC DNA]</scope>
</reference>
<organism evidence="1 2">
    <name type="scientific">Avena sativa</name>
    <name type="common">Oat</name>
    <dbReference type="NCBI Taxonomy" id="4498"/>
    <lineage>
        <taxon>Eukaryota</taxon>
        <taxon>Viridiplantae</taxon>
        <taxon>Streptophyta</taxon>
        <taxon>Embryophyta</taxon>
        <taxon>Tracheophyta</taxon>
        <taxon>Spermatophyta</taxon>
        <taxon>Magnoliopsida</taxon>
        <taxon>Liliopsida</taxon>
        <taxon>Poales</taxon>
        <taxon>Poaceae</taxon>
        <taxon>BOP clade</taxon>
        <taxon>Pooideae</taxon>
        <taxon>Poodae</taxon>
        <taxon>Poeae</taxon>
        <taxon>Poeae Chloroplast Group 1 (Aveneae type)</taxon>
        <taxon>Aveninae</taxon>
        <taxon>Avena</taxon>
    </lineage>
</organism>
<evidence type="ECO:0000313" key="1">
    <source>
        <dbReference type="EnsemblPlants" id="AVESA.00010b.r2.5CG0874340.1.CDS.1"/>
    </source>
</evidence>
<accession>A0ACD5XT58</accession>
<protein>
    <submittedName>
        <fullName evidence="1">Uncharacterized protein</fullName>
    </submittedName>
</protein>
<reference evidence="1" key="2">
    <citation type="submission" date="2025-09" db="UniProtKB">
        <authorList>
            <consortium name="EnsemblPlants"/>
        </authorList>
    </citation>
    <scope>IDENTIFICATION</scope>
</reference>
<sequence>MQGLEINLSSAILWWEEWQLRILVLGSLFVQYVLFFSAPYRKHTIPSWFRSIIWLAYLGSDALAIYALATLFNRQARQDCNSGKENSILEVVWAPVLLMHLGGQDCITAYNIEDNELWRRHVLTAVCQVTVAIYVFCRSWPGGDKRLLQAAIVLFTPGILKCLEKPWALKSASFYSLVCLCDPARLHPWMTRLAARRSMMASRTGKAISLEEYVQNAWAFVQADRHHQAQKIGSVADLEPNHVSQAQGEVNEVDLEGNHVHQSQREGDEVSFQNQNGEERKQLKLETCKLFVDLASSYSDRLSILKSFLVYGDGKEAYASLQEGLFNIFDLLYTKEKMVVTFQRAALEEDDLRLKDVFPFYVRGAAFYLPFVAIGLFHKSCREIYNSNDVKVTYGLFSCTAALELFSMMSRMLQPRLCGNQLSGMVSQYSLIGFFASNKTHSKKMCSSSFRITTLVLGHVKGWRKEHITDAASYRRFSDHRGQWIIHHKGCDQDLGWSLNRPFDESVLLWHIATDLCFYQKGGTSVSHDKAMGCREISNYIIYLLIVNPEMVLPGTRQYLFMEATAELQEILEDDKPTIRSILKGNKPSPKDILKGSNSFLKCLKGKRSSPEEIERGLVQRIIAKLQPSESREGAAGCMESLPDAEKYPTAQEGFIHDGWKISEALLALGDEKKMWEVIEGVWVEMLCFSASRCRGYLHAKSLGTGPQLLTYVWLLLSRMGMETLPERLQRIELSSGGGNTGVAPSTSYVSTATAEDIV</sequence>
<dbReference type="EnsemblPlants" id="AVESA.00010b.r2.5CG0874340.1">
    <property type="protein sequence ID" value="AVESA.00010b.r2.5CG0874340.1.CDS.1"/>
    <property type="gene ID" value="AVESA.00010b.r2.5CG0874340"/>
</dbReference>
<proteinExistence type="predicted"/>
<evidence type="ECO:0000313" key="2">
    <source>
        <dbReference type="Proteomes" id="UP001732700"/>
    </source>
</evidence>